<dbReference type="AlphaFoldDB" id="A0AAU9TU22"/>
<dbReference type="Proteomes" id="UP001153954">
    <property type="component" value="Unassembled WGS sequence"/>
</dbReference>
<name>A0AAU9TU22_EUPED</name>
<feature type="region of interest" description="Disordered" evidence="1">
    <location>
        <begin position="32"/>
        <end position="56"/>
    </location>
</feature>
<protein>
    <recommendedName>
        <fullName evidence="4">Maturase K</fullName>
    </recommendedName>
</protein>
<sequence length="82" mass="9614">MDEFIHKLEWQPIRRIFRRQSAVILYYLSERLDSSSRRSSPDKRGRSSRNQGLAEVPPPARLFESISVSIEHLFSVDLDNLL</sequence>
<gene>
    <name evidence="2" type="ORF">EEDITHA_LOCUS6235</name>
</gene>
<evidence type="ECO:0000256" key="1">
    <source>
        <dbReference type="SAM" id="MobiDB-lite"/>
    </source>
</evidence>
<evidence type="ECO:0008006" key="4">
    <source>
        <dbReference type="Google" id="ProtNLM"/>
    </source>
</evidence>
<accession>A0AAU9TU22</accession>
<dbReference type="EMBL" id="CAKOGL010000009">
    <property type="protein sequence ID" value="CAH2090263.1"/>
    <property type="molecule type" value="Genomic_DNA"/>
</dbReference>
<evidence type="ECO:0000313" key="3">
    <source>
        <dbReference type="Proteomes" id="UP001153954"/>
    </source>
</evidence>
<keyword evidence="3" id="KW-1185">Reference proteome</keyword>
<evidence type="ECO:0000313" key="2">
    <source>
        <dbReference type="EMBL" id="CAH2090263.1"/>
    </source>
</evidence>
<proteinExistence type="predicted"/>
<reference evidence="2" key="1">
    <citation type="submission" date="2022-03" db="EMBL/GenBank/DDBJ databases">
        <authorList>
            <person name="Tunstrom K."/>
        </authorList>
    </citation>
    <scope>NUCLEOTIDE SEQUENCE</scope>
</reference>
<feature type="compositionally biased region" description="Basic and acidic residues" evidence="1">
    <location>
        <begin position="32"/>
        <end position="45"/>
    </location>
</feature>
<organism evidence="2 3">
    <name type="scientific">Euphydryas editha</name>
    <name type="common">Edith's checkerspot</name>
    <dbReference type="NCBI Taxonomy" id="104508"/>
    <lineage>
        <taxon>Eukaryota</taxon>
        <taxon>Metazoa</taxon>
        <taxon>Ecdysozoa</taxon>
        <taxon>Arthropoda</taxon>
        <taxon>Hexapoda</taxon>
        <taxon>Insecta</taxon>
        <taxon>Pterygota</taxon>
        <taxon>Neoptera</taxon>
        <taxon>Endopterygota</taxon>
        <taxon>Lepidoptera</taxon>
        <taxon>Glossata</taxon>
        <taxon>Ditrysia</taxon>
        <taxon>Papilionoidea</taxon>
        <taxon>Nymphalidae</taxon>
        <taxon>Nymphalinae</taxon>
        <taxon>Euphydryas</taxon>
    </lineage>
</organism>
<comment type="caution">
    <text evidence="2">The sequence shown here is derived from an EMBL/GenBank/DDBJ whole genome shotgun (WGS) entry which is preliminary data.</text>
</comment>